<dbReference type="Proteomes" id="UP000799118">
    <property type="component" value="Unassembled WGS sequence"/>
</dbReference>
<sequence>MLHPGQRSNISKVHNMKHYIKSICSWGTNDNFNSKTSEQLHIQLAKAGYQASNRRNFMVQMTVWLTC</sequence>
<protein>
    <submittedName>
        <fullName evidence="1">Uncharacterized protein</fullName>
    </submittedName>
</protein>
<accession>A0A6A4GUG1</accession>
<evidence type="ECO:0000313" key="2">
    <source>
        <dbReference type="Proteomes" id="UP000799118"/>
    </source>
</evidence>
<dbReference type="EMBL" id="ML769727">
    <property type="protein sequence ID" value="KAE9388774.1"/>
    <property type="molecule type" value="Genomic_DNA"/>
</dbReference>
<dbReference type="AlphaFoldDB" id="A0A6A4GUG1"/>
<name>A0A6A4GUG1_9AGAR</name>
<gene>
    <name evidence="1" type="ORF">BT96DRAFT_835796</name>
</gene>
<organism evidence="1 2">
    <name type="scientific">Gymnopus androsaceus JB14</name>
    <dbReference type="NCBI Taxonomy" id="1447944"/>
    <lineage>
        <taxon>Eukaryota</taxon>
        <taxon>Fungi</taxon>
        <taxon>Dikarya</taxon>
        <taxon>Basidiomycota</taxon>
        <taxon>Agaricomycotina</taxon>
        <taxon>Agaricomycetes</taxon>
        <taxon>Agaricomycetidae</taxon>
        <taxon>Agaricales</taxon>
        <taxon>Marasmiineae</taxon>
        <taxon>Omphalotaceae</taxon>
        <taxon>Gymnopus</taxon>
    </lineage>
</organism>
<proteinExistence type="predicted"/>
<evidence type="ECO:0000313" key="1">
    <source>
        <dbReference type="EMBL" id="KAE9388774.1"/>
    </source>
</evidence>
<keyword evidence="2" id="KW-1185">Reference proteome</keyword>
<dbReference type="OrthoDB" id="3232941at2759"/>
<reference evidence="1" key="1">
    <citation type="journal article" date="2019" name="Environ. Microbiol.">
        <title>Fungal ecological strategies reflected in gene transcription - a case study of two litter decomposers.</title>
        <authorList>
            <person name="Barbi F."/>
            <person name="Kohler A."/>
            <person name="Barry K."/>
            <person name="Baskaran P."/>
            <person name="Daum C."/>
            <person name="Fauchery L."/>
            <person name="Ihrmark K."/>
            <person name="Kuo A."/>
            <person name="LaButti K."/>
            <person name="Lipzen A."/>
            <person name="Morin E."/>
            <person name="Grigoriev I.V."/>
            <person name="Henrissat B."/>
            <person name="Lindahl B."/>
            <person name="Martin F."/>
        </authorList>
    </citation>
    <scope>NUCLEOTIDE SEQUENCE</scope>
    <source>
        <strain evidence="1">JB14</strain>
    </source>
</reference>